<dbReference type="EMBL" id="BNEE01000006">
    <property type="protein sequence ID" value="GHI88384.1"/>
    <property type="molecule type" value="Genomic_DNA"/>
</dbReference>
<proteinExistence type="predicted"/>
<reference evidence="3" key="1">
    <citation type="submission" date="2020-09" db="EMBL/GenBank/DDBJ databases">
        <title>Whole genome shotgun sequence of Streptomyces xanthophaeus NBRC 12829.</title>
        <authorList>
            <person name="Komaki H."/>
            <person name="Tamura T."/>
        </authorList>
    </citation>
    <scope>NUCLEOTIDE SEQUENCE</scope>
    <source>
        <strain evidence="3">NBRC 12829</strain>
    </source>
</reference>
<gene>
    <name evidence="3" type="ORF">Sxan_57480</name>
</gene>
<evidence type="ECO:0000313" key="3">
    <source>
        <dbReference type="EMBL" id="GHI88384.1"/>
    </source>
</evidence>
<evidence type="ECO:0000313" key="4">
    <source>
        <dbReference type="Proteomes" id="UP000600026"/>
    </source>
</evidence>
<feature type="transmembrane region" description="Helical" evidence="2">
    <location>
        <begin position="20"/>
        <end position="45"/>
    </location>
</feature>
<keyword evidence="4" id="KW-1185">Reference proteome</keyword>
<feature type="region of interest" description="Disordered" evidence="1">
    <location>
        <begin position="59"/>
        <end position="84"/>
    </location>
</feature>
<evidence type="ECO:0000256" key="1">
    <source>
        <dbReference type="SAM" id="MobiDB-lite"/>
    </source>
</evidence>
<organism evidence="3 4">
    <name type="scientific">Streptomyces xanthophaeus</name>
    <dbReference type="NCBI Taxonomy" id="67385"/>
    <lineage>
        <taxon>Bacteria</taxon>
        <taxon>Bacillati</taxon>
        <taxon>Actinomycetota</taxon>
        <taxon>Actinomycetes</taxon>
        <taxon>Kitasatosporales</taxon>
        <taxon>Streptomycetaceae</taxon>
        <taxon>Streptomyces</taxon>
    </lineage>
</organism>
<name>A0A919LLA6_9ACTN</name>
<keyword evidence="2" id="KW-1133">Transmembrane helix</keyword>
<comment type="caution">
    <text evidence="3">The sequence shown here is derived from an EMBL/GenBank/DDBJ whole genome shotgun (WGS) entry which is preliminary data.</text>
</comment>
<dbReference type="Proteomes" id="UP000600026">
    <property type="component" value="Unassembled WGS sequence"/>
</dbReference>
<sequence length="84" mass="8903">MPEPLESPAKILSPARPVDLVLLETGGAWSIWVGVVEAMVFPVWVGGQAPWRRCTGFPRVEGKGSRAGPLPPDGGWSGPARAQD</sequence>
<evidence type="ECO:0000256" key="2">
    <source>
        <dbReference type="SAM" id="Phobius"/>
    </source>
</evidence>
<dbReference type="AlphaFoldDB" id="A0A919LLA6"/>
<keyword evidence="2" id="KW-0472">Membrane</keyword>
<protein>
    <submittedName>
        <fullName evidence="3">Uncharacterized protein</fullName>
    </submittedName>
</protein>
<keyword evidence="2" id="KW-0812">Transmembrane</keyword>
<accession>A0A919LLA6</accession>